<feature type="compositionally biased region" description="Acidic residues" evidence="1">
    <location>
        <begin position="123"/>
        <end position="155"/>
    </location>
</feature>
<dbReference type="HOGENOM" id="CLU_507381_0_0_1"/>
<dbReference type="EMBL" id="GL379843">
    <property type="protein sequence ID" value="EGT53724.1"/>
    <property type="molecule type" value="Genomic_DNA"/>
</dbReference>
<protein>
    <submittedName>
        <fullName evidence="2">Uncharacterized protein</fullName>
    </submittedName>
</protein>
<feature type="compositionally biased region" description="Polar residues" evidence="1">
    <location>
        <begin position="23"/>
        <end position="37"/>
    </location>
</feature>
<proteinExistence type="predicted"/>
<dbReference type="AlphaFoldDB" id="G0N6E0"/>
<dbReference type="Pfam" id="PF03564">
    <property type="entry name" value="DUF1759"/>
    <property type="match status" value="1"/>
</dbReference>
<feature type="compositionally biased region" description="Polar residues" evidence="1">
    <location>
        <begin position="525"/>
        <end position="537"/>
    </location>
</feature>
<evidence type="ECO:0000313" key="2">
    <source>
        <dbReference type="EMBL" id="EGT53724.1"/>
    </source>
</evidence>
<feature type="region of interest" description="Disordered" evidence="1">
    <location>
        <begin position="362"/>
        <end position="390"/>
    </location>
</feature>
<sequence length="537" mass="61040">MDATFEEVNKEEQDLEDGETMASLASSKMAQGEEQTPTPSPRKLSDELKNDQDKKDMKAMMAEIESLRKKVDSQEVAGKKGSQKMTVGEGKSGGKNGEEDRKTGGKNKEYEKEKSMKGKSKEEEESESDESSDESSEEESSTDTEISYESEEEEELKVKKRKHRKPMLRLRLQEPPKFDGSDSTVYEEFRAIFKEGYGKRSDLTSVAKLIQLKACLSGEAKDLLAGLQLVGENYKLALQILDENYLARTKPVAVLDKKFRKMTIHQKDYKQMKKDVSKLIAIVYDMKNRGVAVDMPYIYDPLIQKFPPSIAEQLAIKVQSSKFKGDFRKLQKWIEKILNAKISTQERRMELKEAKDFDLGNEANKVEDGSGRKKHGFRGEGENQKGSGKKQSFECVFHEGKEDNKHPFWKCPKAPAEKFRLARVGNRCLLCFSSSHYASHCDKARFKCKKCNRNHNTCVHEGVEAEGRERRSMQFFQGRQHNGQPSQWHGQNNTGFQPGTHGYNTQNRFQQNQQGSSGQNGFQQKPQWSGNASSGSQ</sequence>
<feature type="region of interest" description="Disordered" evidence="1">
    <location>
        <begin position="1"/>
        <end position="164"/>
    </location>
</feature>
<dbReference type="STRING" id="135651.G0N6E0"/>
<dbReference type="InterPro" id="IPR005312">
    <property type="entry name" value="DUF1759"/>
</dbReference>
<evidence type="ECO:0000313" key="3">
    <source>
        <dbReference type="Proteomes" id="UP000008068"/>
    </source>
</evidence>
<name>G0N6E0_CAEBE</name>
<accession>G0N6E0</accession>
<evidence type="ECO:0000256" key="1">
    <source>
        <dbReference type="SAM" id="MobiDB-lite"/>
    </source>
</evidence>
<feature type="compositionally biased region" description="Polar residues" evidence="1">
    <location>
        <begin position="478"/>
        <end position="505"/>
    </location>
</feature>
<feature type="region of interest" description="Disordered" evidence="1">
    <location>
        <begin position="478"/>
        <end position="537"/>
    </location>
</feature>
<keyword evidence="3" id="KW-1185">Reference proteome</keyword>
<gene>
    <name evidence="2" type="ORF">CAEBREN_32443</name>
</gene>
<feature type="compositionally biased region" description="Low complexity" evidence="1">
    <location>
        <begin position="506"/>
        <end position="524"/>
    </location>
</feature>
<dbReference type="InParanoid" id="G0N6E0"/>
<feature type="compositionally biased region" description="Basic and acidic residues" evidence="1">
    <location>
        <begin position="96"/>
        <end position="122"/>
    </location>
</feature>
<dbReference type="Proteomes" id="UP000008068">
    <property type="component" value="Unassembled WGS sequence"/>
</dbReference>
<dbReference type="eggNOG" id="ENOG502THP6">
    <property type="taxonomic scope" value="Eukaryota"/>
</dbReference>
<dbReference type="OrthoDB" id="5864015at2759"/>
<organism evidence="3">
    <name type="scientific">Caenorhabditis brenneri</name>
    <name type="common">Nematode worm</name>
    <dbReference type="NCBI Taxonomy" id="135651"/>
    <lineage>
        <taxon>Eukaryota</taxon>
        <taxon>Metazoa</taxon>
        <taxon>Ecdysozoa</taxon>
        <taxon>Nematoda</taxon>
        <taxon>Chromadorea</taxon>
        <taxon>Rhabditida</taxon>
        <taxon>Rhabditina</taxon>
        <taxon>Rhabditomorpha</taxon>
        <taxon>Rhabditoidea</taxon>
        <taxon>Rhabditidae</taxon>
        <taxon>Peloderinae</taxon>
        <taxon>Caenorhabditis</taxon>
    </lineage>
</organism>
<feature type="compositionally biased region" description="Basic and acidic residues" evidence="1">
    <location>
        <begin position="362"/>
        <end position="383"/>
    </location>
</feature>
<feature type="compositionally biased region" description="Basic and acidic residues" evidence="1">
    <location>
        <begin position="43"/>
        <end position="58"/>
    </location>
</feature>
<reference evidence="3" key="1">
    <citation type="submission" date="2011-07" db="EMBL/GenBank/DDBJ databases">
        <authorList>
            <consortium name="Caenorhabditis brenneri Sequencing and Analysis Consortium"/>
            <person name="Wilson R.K."/>
        </authorList>
    </citation>
    <scope>NUCLEOTIDE SEQUENCE [LARGE SCALE GENOMIC DNA]</scope>
    <source>
        <strain evidence="3">PB2801</strain>
    </source>
</reference>